<reference evidence="9" key="1">
    <citation type="journal article" date="2012" name="Nature">
        <title>A physical, genetic and functional sequence assembly of the barley genome.</title>
        <authorList>
            <consortium name="The International Barley Genome Sequencing Consortium"/>
            <person name="Mayer K.F."/>
            <person name="Waugh R."/>
            <person name="Brown J.W."/>
            <person name="Schulman A."/>
            <person name="Langridge P."/>
            <person name="Platzer M."/>
            <person name="Fincher G.B."/>
            <person name="Muehlbauer G.J."/>
            <person name="Sato K."/>
            <person name="Close T.J."/>
            <person name="Wise R.P."/>
            <person name="Stein N."/>
        </authorList>
    </citation>
    <scope>NUCLEOTIDE SEQUENCE [LARGE SCALE GENOMIC DNA]</scope>
    <source>
        <strain evidence="9">cv. Morex</strain>
    </source>
</reference>
<evidence type="ECO:0000313" key="9">
    <source>
        <dbReference type="Proteomes" id="UP000011116"/>
    </source>
</evidence>
<evidence type="ECO:0000256" key="2">
    <source>
        <dbReference type="ARBA" id="ARBA00022614"/>
    </source>
</evidence>
<keyword evidence="2" id="KW-0433">Leucine-rich repeat</keyword>
<evidence type="ECO:0000313" key="8">
    <source>
        <dbReference type="EnsemblPlants" id="HORVU.MOREX.r3.3HG0306330.1"/>
    </source>
</evidence>
<dbReference type="SMR" id="A0A8I6XHS8"/>
<dbReference type="AlphaFoldDB" id="A0A8I6XHS8"/>
<keyword evidence="3" id="KW-0732">Signal</keyword>
<sequence>MGTTGSRHTWRDSLFYKGCTRSSTADVSSDLPGSTGDVGSYKLQVLAEQSCCLFHSVLAMADDTKFLLLVLLLSSSSLCFGSEFDIQCLKSVQQSVIDPFGVLKSSWNFENDSAGFICRFTGVECWHPDENRVSSLRLGNLGLEGPFLQGLQNCTSMSGLDLSNNYFSGPIPAEISRQMPYLTSLDLSYNSFSGSIPQSISQMTYLNALIFQHNQLSGQIPPQFDLLDRLTIFNVAENLLSGPIPTLLETFPASNFAGNQGLCGSPLDDCPVRIRLHRINDQSSIGAAVGFVVGFVVAFYFPHCFVCSERLRAYVVRI</sequence>
<dbReference type="EnsemblPlants" id="HORVU.MOREX.r3.3HG0306330.1">
    <property type="protein sequence ID" value="HORVU.MOREX.r3.3HG0306330.1"/>
    <property type="gene ID" value="HORVU.MOREX.r3.3HG0306330"/>
</dbReference>
<reference evidence="8" key="3">
    <citation type="submission" date="2022-01" db="UniProtKB">
        <authorList>
            <consortium name="EnsemblPlants"/>
        </authorList>
    </citation>
    <scope>IDENTIFICATION</scope>
    <source>
        <strain evidence="8">subsp. vulgare</strain>
    </source>
</reference>
<dbReference type="Gramene" id="HORVU.MOREX.r2.3HG0255860.1">
    <property type="protein sequence ID" value="HORVU.MOREX.r2.3HG0255860.1"/>
    <property type="gene ID" value="HORVU.MOREX.r2.3HG0255860"/>
</dbReference>
<dbReference type="Gramene" id="HORVU.MOREX.r3.3HG0306330.1">
    <property type="protein sequence ID" value="HORVU.MOREX.r3.3HG0306330.1"/>
    <property type="gene ID" value="HORVU.MOREX.r3.3HG0306330"/>
</dbReference>
<dbReference type="InterPro" id="IPR001611">
    <property type="entry name" value="Leu-rich_rpt"/>
</dbReference>
<comment type="subcellular location">
    <subcellularLocation>
        <location evidence="1">Membrane</location>
    </subcellularLocation>
</comment>
<dbReference type="Proteomes" id="UP000011116">
    <property type="component" value="Chromosome 3H"/>
</dbReference>
<dbReference type="PANTHER" id="PTHR48065:SF25">
    <property type="entry name" value="OS01G0891700 PROTEIN"/>
    <property type="match status" value="1"/>
</dbReference>
<accession>A0A8I6XHS8</accession>
<evidence type="ECO:0000256" key="5">
    <source>
        <dbReference type="ARBA" id="ARBA00023136"/>
    </source>
</evidence>
<dbReference type="Pfam" id="PF00560">
    <property type="entry name" value="LRR_1"/>
    <property type="match status" value="2"/>
</dbReference>
<reference evidence="8" key="2">
    <citation type="submission" date="2020-10" db="EMBL/GenBank/DDBJ databases">
        <authorList>
            <person name="Scholz U."/>
            <person name="Mascher M."/>
            <person name="Fiebig A."/>
        </authorList>
    </citation>
    <scope>NUCLEOTIDE SEQUENCE [LARGE SCALE GENOMIC DNA]</scope>
    <source>
        <strain evidence="8">cv. Morex</strain>
    </source>
</reference>
<evidence type="ECO:0000256" key="1">
    <source>
        <dbReference type="ARBA" id="ARBA00004370"/>
    </source>
</evidence>
<evidence type="ECO:0000256" key="4">
    <source>
        <dbReference type="ARBA" id="ARBA00022737"/>
    </source>
</evidence>
<keyword evidence="6" id="KW-1133">Transmembrane helix</keyword>
<organism evidence="8 9">
    <name type="scientific">Hordeum vulgare subsp. vulgare</name>
    <name type="common">Domesticated barley</name>
    <dbReference type="NCBI Taxonomy" id="112509"/>
    <lineage>
        <taxon>Eukaryota</taxon>
        <taxon>Viridiplantae</taxon>
        <taxon>Streptophyta</taxon>
        <taxon>Embryophyta</taxon>
        <taxon>Tracheophyta</taxon>
        <taxon>Spermatophyta</taxon>
        <taxon>Magnoliopsida</taxon>
        <taxon>Liliopsida</taxon>
        <taxon>Poales</taxon>
        <taxon>Poaceae</taxon>
        <taxon>BOP clade</taxon>
        <taxon>Pooideae</taxon>
        <taxon>Triticodae</taxon>
        <taxon>Triticeae</taxon>
        <taxon>Hordeinae</taxon>
        <taxon>Hordeum</taxon>
    </lineage>
</organism>
<dbReference type="Pfam" id="PF08263">
    <property type="entry name" value="LRRNT_2"/>
    <property type="match status" value="1"/>
</dbReference>
<dbReference type="FunFam" id="3.80.10.10:FF:000400">
    <property type="entry name" value="Nuclear pore complex protein NUP107"/>
    <property type="match status" value="1"/>
</dbReference>
<feature type="domain" description="Leucine-rich repeat-containing N-terminal plant-type" evidence="7">
    <location>
        <begin position="85"/>
        <end position="126"/>
    </location>
</feature>
<name>A0A8I6XHS8_HORVV</name>
<keyword evidence="4" id="KW-0677">Repeat</keyword>
<proteinExistence type="predicted"/>
<dbReference type="InterPro" id="IPR013210">
    <property type="entry name" value="LRR_N_plant-typ"/>
</dbReference>
<dbReference type="Gene3D" id="3.80.10.10">
    <property type="entry name" value="Ribonuclease Inhibitor"/>
    <property type="match status" value="1"/>
</dbReference>
<keyword evidence="9" id="KW-1185">Reference proteome</keyword>
<dbReference type="SUPFAM" id="SSF52058">
    <property type="entry name" value="L domain-like"/>
    <property type="match status" value="1"/>
</dbReference>
<keyword evidence="5 6" id="KW-0472">Membrane</keyword>
<dbReference type="PANTHER" id="PTHR48065">
    <property type="entry name" value="OS10G0469600 PROTEIN"/>
    <property type="match status" value="1"/>
</dbReference>
<evidence type="ECO:0000259" key="7">
    <source>
        <dbReference type="Pfam" id="PF08263"/>
    </source>
</evidence>
<protein>
    <recommendedName>
        <fullName evidence="7">Leucine-rich repeat-containing N-terminal plant-type domain-containing protein</fullName>
    </recommendedName>
</protein>
<dbReference type="GO" id="GO:0016020">
    <property type="term" value="C:membrane"/>
    <property type="evidence" value="ECO:0007669"/>
    <property type="project" value="UniProtKB-SubCell"/>
</dbReference>
<keyword evidence="6" id="KW-0812">Transmembrane</keyword>
<dbReference type="InterPro" id="IPR032675">
    <property type="entry name" value="LRR_dom_sf"/>
</dbReference>
<evidence type="ECO:0000256" key="3">
    <source>
        <dbReference type="ARBA" id="ARBA00022729"/>
    </source>
</evidence>
<evidence type="ECO:0000256" key="6">
    <source>
        <dbReference type="SAM" id="Phobius"/>
    </source>
</evidence>
<feature type="transmembrane region" description="Helical" evidence="6">
    <location>
        <begin position="283"/>
        <end position="301"/>
    </location>
</feature>